<evidence type="ECO:0000313" key="3">
    <source>
        <dbReference type="EMBL" id="EMI54260.1"/>
    </source>
</evidence>
<dbReference type="EMBL" id="ANOH01000285">
    <property type="protein sequence ID" value="EMI54260.1"/>
    <property type="molecule type" value="Genomic_DNA"/>
</dbReference>
<sequence length="87" mass="9618">MFRAVSHSFIQSIVTPMFTLLAENAAPGFINPMLLTTVAIFLGVASISWLVINKISGSDQEPAESRLDRMKQAKRGIRNIEADEKAR</sequence>
<protein>
    <submittedName>
        <fullName evidence="3">Uncharacterized protein</fullName>
    </submittedName>
</protein>
<dbReference type="Proteomes" id="UP000011885">
    <property type="component" value="Unassembled WGS sequence"/>
</dbReference>
<comment type="caution">
    <text evidence="3">The sequence shown here is derived from an EMBL/GenBank/DDBJ whole genome shotgun (WGS) entry which is preliminary data.</text>
</comment>
<keyword evidence="2" id="KW-0472">Membrane</keyword>
<keyword evidence="2" id="KW-1133">Transmembrane helix</keyword>
<accession>M5TYK1</accession>
<feature type="region of interest" description="Disordered" evidence="1">
    <location>
        <begin position="63"/>
        <end position="87"/>
    </location>
</feature>
<name>M5TYK1_9BACT</name>
<reference evidence="3 4" key="1">
    <citation type="journal article" date="2013" name="Mar. Genomics">
        <title>Expression of sulfatases in Rhodopirellula baltica and the diversity of sulfatases in the genus Rhodopirellula.</title>
        <authorList>
            <person name="Wegner C.E."/>
            <person name="Richter-Heitmann T."/>
            <person name="Klindworth A."/>
            <person name="Klockow C."/>
            <person name="Richter M."/>
            <person name="Achstetter T."/>
            <person name="Glockner F.O."/>
            <person name="Harder J."/>
        </authorList>
    </citation>
    <scope>NUCLEOTIDE SEQUENCE [LARGE SCALE GENOMIC DNA]</scope>
    <source>
        <strain evidence="3 4">SM41</strain>
    </source>
</reference>
<evidence type="ECO:0000256" key="2">
    <source>
        <dbReference type="SAM" id="Phobius"/>
    </source>
</evidence>
<evidence type="ECO:0000256" key="1">
    <source>
        <dbReference type="SAM" id="MobiDB-lite"/>
    </source>
</evidence>
<keyword evidence="4" id="KW-1185">Reference proteome</keyword>
<gene>
    <name evidence="3" type="ORF">RSSM_04251</name>
</gene>
<keyword evidence="2" id="KW-0812">Transmembrane</keyword>
<feature type="compositionally biased region" description="Basic and acidic residues" evidence="1">
    <location>
        <begin position="78"/>
        <end position="87"/>
    </location>
</feature>
<organism evidence="3 4">
    <name type="scientific">Rhodopirellula sallentina SM41</name>
    <dbReference type="NCBI Taxonomy" id="1263870"/>
    <lineage>
        <taxon>Bacteria</taxon>
        <taxon>Pseudomonadati</taxon>
        <taxon>Planctomycetota</taxon>
        <taxon>Planctomycetia</taxon>
        <taxon>Pirellulales</taxon>
        <taxon>Pirellulaceae</taxon>
        <taxon>Rhodopirellula</taxon>
    </lineage>
</organism>
<dbReference type="AlphaFoldDB" id="M5TYK1"/>
<feature type="transmembrane region" description="Helical" evidence="2">
    <location>
        <begin position="32"/>
        <end position="52"/>
    </location>
</feature>
<proteinExistence type="predicted"/>
<evidence type="ECO:0000313" key="4">
    <source>
        <dbReference type="Proteomes" id="UP000011885"/>
    </source>
</evidence>
<feature type="non-terminal residue" evidence="3">
    <location>
        <position position="87"/>
    </location>
</feature>